<dbReference type="EMBL" id="JAEKOZ010000009">
    <property type="protein sequence ID" value="MBJ3808814.1"/>
    <property type="molecule type" value="Genomic_DNA"/>
</dbReference>
<proteinExistence type="predicted"/>
<name>A0ABS0X6I0_9ACTN</name>
<evidence type="ECO:0000313" key="2">
    <source>
        <dbReference type="Proteomes" id="UP000634780"/>
    </source>
</evidence>
<dbReference type="Proteomes" id="UP000634780">
    <property type="component" value="Unassembled WGS sequence"/>
</dbReference>
<reference evidence="1 2" key="1">
    <citation type="submission" date="2020-12" db="EMBL/GenBank/DDBJ databases">
        <title>Streptomyces typhae sp. nov., a novel endophytic actinomycete isolated from the root of cattail pollen (Typha angustifolia L.).</title>
        <authorList>
            <person name="Peng C."/>
            <person name="Liu C."/>
        </authorList>
    </citation>
    <scope>NUCLEOTIDE SEQUENCE [LARGE SCALE GENOMIC DNA]</scope>
    <source>
        <strain evidence="1 2">JCM 4753</strain>
    </source>
</reference>
<organism evidence="1 2">
    <name type="scientific">Streptomyces flavofungini</name>
    <dbReference type="NCBI Taxonomy" id="68200"/>
    <lineage>
        <taxon>Bacteria</taxon>
        <taxon>Bacillati</taxon>
        <taxon>Actinomycetota</taxon>
        <taxon>Actinomycetes</taxon>
        <taxon>Kitasatosporales</taxon>
        <taxon>Streptomycetaceae</taxon>
        <taxon>Streptomyces</taxon>
    </lineage>
</organism>
<evidence type="ECO:0000313" key="1">
    <source>
        <dbReference type="EMBL" id="MBJ3808814.1"/>
    </source>
</evidence>
<accession>A0ABS0X6I0</accession>
<keyword evidence="2" id="KW-1185">Reference proteome</keyword>
<comment type="caution">
    <text evidence="1">The sequence shown here is derived from an EMBL/GenBank/DDBJ whole genome shotgun (WGS) entry which is preliminary data.</text>
</comment>
<evidence type="ECO:0008006" key="3">
    <source>
        <dbReference type="Google" id="ProtNLM"/>
    </source>
</evidence>
<gene>
    <name evidence="1" type="ORF">JGB26_17120</name>
</gene>
<sequence>MTEPTRYPGQPIELPLDPWLYDCLPMHGCEVCEALARQRNAALKSGDTWTAYRAASEIRDHRNHSVAAVHEVTCSPDQP</sequence>
<protein>
    <recommendedName>
        <fullName evidence="3">Oxidoreductase</fullName>
    </recommendedName>
</protein>